<dbReference type="GO" id="GO:0005737">
    <property type="term" value="C:cytoplasm"/>
    <property type="evidence" value="ECO:0007669"/>
    <property type="project" value="TreeGrafter"/>
</dbReference>
<evidence type="ECO:0000259" key="4">
    <source>
        <dbReference type="Pfam" id="PF09186"/>
    </source>
</evidence>
<feature type="domain" description="Impact N-terminal" evidence="3">
    <location>
        <begin position="66"/>
        <end position="170"/>
    </location>
</feature>
<dbReference type="InterPro" id="IPR035647">
    <property type="entry name" value="EFG_III/V"/>
</dbReference>
<evidence type="ECO:0000259" key="3">
    <source>
        <dbReference type="Pfam" id="PF01205"/>
    </source>
</evidence>
<dbReference type="Gene3D" id="3.30.70.240">
    <property type="match status" value="1"/>
</dbReference>
<dbReference type="InterPro" id="IPR023582">
    <property type="entry name" value="Impact"/>
</dbReference>
<reference evidence="5 6" key="1">
    <citation type="submission" date="2015-12" db="EMBL/GenBank/DDBJ databases">
        <title>Genome sequence of Streptomyces sp. G25.</title>
        <authorList>
            <person name="Poehlein A."/>
            <person name="Roettig A."/>
            <person name="Hiessl S."/>
            <person name="Hauschild P."/>
            <person name="Schauer J."/>
            <person name="Madkour M.H."/>
            <person name="Al-Ansari A.M."/>
            <person name="Almakishah N.H."/>
            <person name="Steinbuechel A."/>
            <person name="Daniel R."/>
        </authorList>
    </citation>
    <scope>NUCLEOTIDE SEQUENCE [LARGE SCALE GENOMIC DNA]</scope>
    <source>
        <strain evidence="6">G25(2015)</strain>
    </source>
</reference>
<dbReference type="SUPFAM" id="SSF54980">
    <property type="entry name" value="EF-G C-terminal domain-like"/>
    <property type="match status" value="1"/>
</dbReference>
<feature type="domain" description="UPF0029" evidence="4">
    <location>
        <begin position="186"/>
        <end position="240"/>
    </location>
</feature>
<dbReference type="InterPro" id="IPR020569">
    <property type="entry name" value="UPF0029_Impact_CS"/>
</dbReference>
<comment type="caution">
    <text evidence="5">The sequence shown here is derived from an EMBL/GenBank/DDBJ whole genome shotgun (WGS) entry which is preliminary data.</text>
</comment>
<sequence>MPALTRPAGQVPVASRARGGPLRHARVPSRSVPLVQRRWHTAYAGPMQDEYRTVAREGVHEIEINRSRFLCALAPAATEQEAQDFIARVRKDHADATHNCYAYVIGADAAVQKASDDGEPGGTAGVPMLQMLMRRDMRYVVAVVTRYYGGVKLGAGGLIRAYGGAVGEALDTLGTVTRRRFRLATVTVDHQRAGKVQNDLRATGREVRDVRYGEAVTIEIGLPDADVEAFRAWLADATAGTAGFELGGEAYGDA</sequence>
<dbReference type="PANTHER" id="PTHR16301">
    <property type="entry name" value="IMPACT-RELATED"/>
    <property type="match status" value="1"/>
</dbReference>
<organism evidence="5 6">
    <name type="scientific">Streptomyces jeddahensis</name>
    <dbReference type="NCBI Taxonomy" id="1716141"/>
    <lineage>
        <taxon>Bacteria</taxon>
        <taxon>Bacillati</taxon>
        <taxon>Actinomycetota</taxon>
        <taxon>Actinomycetes</taxon>
        <taxon>Kitasatosporales</taxon>
        <taxon>Streptomycetaceae</taxon>
        <taxon>Streptomyces</taxon>
    </lineage>
</organism>
<dbReference type="PROSITE" id="PS00910">
    <property type="entry name" value="UPF0029"/>
    <property type="match status" value="1"/>
</dbReference>
<feature type="region of interest" description="Disordered" evidence="2">
    <location>
        <begin position="1"/>
        <end position="29"/>
    </location>
</feature>
<dbReference type="AlphaFoldDB" id="A0A177HZA7"/>
<dbReference type="InterPro" id="IPR020568">
    <property type="entry name" value="Ribosomal_Su5_D2-typ_SF"/>
</dbReference>
<dbReference type="InterPro" id="IPR015269">
    <property type="entry name" value="UPF0029_Impact_C"/>
</dbReference>
<accession>A0A177HZA7</accession>
<evidence type="ECO:0000256" key="1">
    <source>
        <dbReference type="ARBA" id="ARBA00007665"/>
    </source>
</evidence>
<evidence type="ECO:0000256" key="2">
    <source>
        <dbReference type="SAM" id="MobiDB-lite"/>
    </source>
</evidence>
<dbReference type="Pfam" id="PF09186">
    <property type="entry name" value="DUF1949"/>
    <property type="match status" value="1"/>
</dbReference>
<name>A0A177HZA7_9ACTN</name>
<proteinExistence type="inferred from homology"/>
<dbReference type="InterPro" id="IPR001498">
    <property type="entry name" value="Impact_N"/>
</dbReference>
<dbReference type="EMBL" id="LOHS01000026">
    <property type="protein sequence ID" value="OAH16116.1"/>
    <property type="molecule type" value="Genomic_DNA"/>
</dbReference>
<dbReference type="Gene3D" id="3.30.230.30">
    <property type="entry name" value="Impact, N-terminal domain"/>
    <property type="match status" value="1"/>
</dbReference>
<protein>
    <submittedName>
        <fullName evidence="5">IMPACT family member YigZ</fullName>
    </submittedName>
</protein>
<evidence type="ECO:0000313" key="5">
    <source>
        <dbReference type="EMBL" id="OAH16116.1"/>
    </source>
</evidence>
<dbReference type="GO" id="GO:0006446">
    <property type="term" value="P:regulation of translational initiation"/>
    <property type="evidence" value="ECO:0007669"/>
    <property type="project" value="TreeGrafter"/>
</dbReference>
<dbReference type="SUPFAM" id="SSF54211">
    <property type="entry name" value="Ribosomal protein S5 domain 2-like"/>
    <property type="match status" value="1"/>
</dbReference>
<gene>
    <name evidence="5" type="primary">yigZ</name>
    <name evidence="5" type="ORF">STSP_04840</name>
</gene>
<dbReference type="STRING" id="1716141.STSP_04840"/>
<dbReference type="Pfam" id="PF01205">
    <property type="entry name" value="Impact_N"/>
    <property type="match status" value="1"/>
</dbReference>
<dbReference type="Proteomes" id="UP000077381">
    <property type="component" value="Unassembled WGS sequence"/>
</dbReference>
<comment type="similarity">
    <text evidence="1">Belongs to the IMPACT family.</text>
</comment>
<dbReference type="NCBIfam" id="TIGR00257">
    <property type="entry name" value="IMPACT_YIGZ"/>
    <property type="match status" value="1"/>
</dbReference>
<dbReference type="InterPro" id="IPR036956">
    <property type="entry name" value="Impact_N_sf"/>
</dbReference>
<dbReference type="InterPro" id="IPR015796">
    <property type="entry name" value="Impact_YigZ-like"/>
</dbReference>
<dbReference type="PANTHER" id="PTHR16301:SF20">
    <property type="entry name" value="IMPACT FAMILY MEMBER YIGZ"/>
    <property type="match status" value="1"/>
</dbReference>
<keyword evidence="6" id="KW-1185">Reference proteome</keyword>
<evidence type="ECO:0000313" key="6">
    <source>
        <dbReference type="Proteomes" id="UP000077381"/>
    </source>
</evidence>
<dbReference type="PATRIC" id="fig|1716141.3.peg.511"/>